<keyword evidence="2" id="KW-1185">Reference proteome</keyword>
<reference evidence="1" key="1">
    <citation type="submission" date="2019-10" db="EMBL/GenBank/DDBJ databases">
        <title>Draft genome sequece of Microseira wollei NIES-4236.</title>
        <authorList>
            <person name="Yamaguchi H."/>
            <person name="Suzuki S."/>
            <person name="Kawachi M."/>
        </authorList>
    </citation>
    <scope>NUCLEOTIDE SEQUENCE</scope>
    <source>
        <strain evidence="1">NIES-4236</strain>
    </source>
</reference>
<proteinExistence type="predicted"/>
<evidence type="ECO:0000313" key="1">
    <source>
        <dbReference type="EMBL" id="GET37253.1"/>
    </source>
</evidence>
<sequence>MSNFIKFDSQLEGVKTELAFLGMALLTNTGRTHAGAETRFFRRWEFFVKTGLICVSPKIQ</sequence>
<evidence type="ECO:0000313" key="2">
    <source>
        <dbReference type="Proteomes" id="UP001050975"/>
    </source>
</evidence>
<dbReference type="Proteomes" id="UP001050975">
    <property type="component" value="Unassembled WGS sequence"/>
</dbReference>
<comment type="caution">
    <text evidence="1">The sequence shown here is derived from an EMBL/GenBank/DDBJ whole genome shotgun (WGS) entry which is preliminary data.</text>
</comment>
<dbReference type="EMBL" id="BLAY01000025">
    <property type="protein sequence ID" value="GET37253.1"/>
    <property type="molecule type" value="Genomic_DNA"/>
</dbReference>
<gene>
    <name evidence="1" type="ORF">MiSe_20060</name>
</gene>
<accession>A0AAV3X4Q1</accession>
<evidence type="ECO:0008006" key="3">
    <source>
        <dbReference type="Google" id="ProtNLM"/>
    </source>
</evidence>
<protein>
    <recommendedName>
        <fullName evidence="3">Transposase</fullName>
    </recommendedName>
</protein>
<organism evidence="1 2">
    <name type="scientific">Microseira wollei NIES-4236</name>
    <dbReference type="NCBI Taxonomy" id="2530354"/>
    <lineage>
        <taxon>Bacteria</taxon>
        <taxon>Bacillati</taxon>
        <taxon>Cyanobacteriota</taxon>
        <taxon>Cyanophyceae</taxon>
        <taxon>Oscillatoriophycideae</taxon>
        <taxon>Aerosakkonematales</taxon>
        <taxon>Aerosakkonemataceae</taxon>
        <taxon>Microseira</taxon>
    </lineage>
</organism>
<name>A0AAV3X4Q1_9CYAN</name>
<dbReference type="AlphaFoldDB" id="A0AAV3X4Q1"/>